<dbReference type="InterPro" id="IPR037873">
    <property type="entry name" value="BamE-like"/>
</dbReference>
<keyword evidence="1" id="KW-0732">Signal</keyword>
<dbReference type="Pfam" id="PF04355">
    <property type="entry name" value="BamE"/>
    <property type="match status" value="1"/>
</dbReference>
<keyword evidence="2" id="KW-0472">Membrane</keyword>
<dbReference type="RefSeq" id="WP_164365732.1">
    <property type="nucleotide sequence ID" value="NZ_CP066776.1"/>
</dbReference>
<evidence type="ECO:0000256" key="1">
    <source>
        <dbReference type="ARBA" id="ARBA00022729"/>
    </source>
</evidence>
<dbReference type="PROSITE" id="PS51257">
    <property type="entry name" value="PROKAR_LIPOPROTEIN"/>
    <property type="match status" value="1"/>
</dbReference>
<dbReference type="GO" id="GO:0019867">
    <property type="term" value="C:outer membrane"/>
    <property type="evidence" value="ECO:0007669"/>
    <property type="project" value="InterPro"/>
</dbReference>
<gene>
    <name evidence="4" type="primary">bamE</name>
    <name evidence="4" type="ORF">G3M56_009230</name>
</gene>
<organism evidence="4 5">
    <name type="scientific">Sulfuriroseicoccus oceanibius</name>
    <dbReference type="NCBI Taxonomy" id="2707525"/>
    <lineage>
        <taxon>Bacteria</taxon>
        <taxon>Pseudomonadati</taxon>
        <taxon>Verrucomicrobiota</taxon>
        <taxon>Verrucomicrobiia</taxon>
        <taxon>Verrucomicrobiales</taxon>
        <taxon>Verrucomicrobiaceae</taxon>
        <taxon>Sulfuriroseicoccus</taxon>
    </lineage>
</organism>
<dbReference type="Proteomes" id="UP000475117">
    <property type="component" value="Chromosome"/>
</dbReference>
<evidence type="ECO:0000313" key="5">
    <source>
        <dbReference type="Proteomes" id="UP000475117"/>
    </source>
</evidence>
<dbReference type="Gene3D" id="3.30.1450.10">
    <property type="match status" value="1"/>
</dbReference>
<feature type="domain" description="Outer membrane protein assembly factor BamE" evidence="3">
    <location>
        <begin position="27"/>
        <end position="88"/>
    </location>
</feature>
<evidence type="ECO:0000313" key="4">
    <source>
        <dbReference type="EMBL" id="QQL44075.1"/>
    </source>
</evidence>
<name>A0A6B3LED2_9BACT</name>
<reference evidence="4 5" key="1">
    <citation type="submission" date="2020-12" db="EMBL/GenBank/DDBJ databases">
        <title>Sulforoseuscoccus oceanibium gen. nov., sp. nov., a representative of the phylum Verrucomicrobia with special cytoplasmic membrane, and proposal of Sulforoseuscoccusaceae fam. nov.</title>
        <authorList>
            <person name="Xi F."/>
        </authorList>
    </citation>
    <scope>NUCLEOTIDE SEQUENCE [LARGE SCALE GENOMIC DNA]</scope>
    <source>
        <strain evidence="4 5">T37</strain>
    </source>
</reference>
<accession>A0A6B3LED2</accession>
<dbReference type="EMBL" id="CP066776">
    <property type="protein sequence ID" value="QQL44075.1"/>
    <property type="molecule type" value="Genomic_DNA"/>
</dbReference>
<sequence length="94" mass="10736">MKRFVIILALLVGLGCFTAFFLTGEAASEDNFNKVAEGMTQAEVRELLGEPDDTWGGSPDRTTYYYGGFRRLRWCTMEVFFDENGRVVSKFHDH</sequence>
<evidence type="ECO:0000259" key="3">
    <source>
        <dbReference type="Pfam" id="PF04355"/>
    </source>
</evidence>
<protein>
    <submittedName>
        <fullName evidence="4">Outer membrane protein assembly factor BamE</fullName>
    </submittedName>
</protein>
<dbReference type="AlphaFoldDB" id="A0A6B3LED2"/>
<dbReference type="InterPro" id="IPR007450">
    <property type="entry name" value="BamE_dom"/>
</dbReference>
<dbReference type="KEGG" id="soa:G3M56_009230"/>
<evidence type="ECO:0000256" key="2">
    <source>
        <dbReference type="ARBA" id="ARBA00023136"/>
    </source>
</evidence>
<proteinExistence type="predicted"/>
<keyword evidence="5" id="KW-1185">Reference proteome</keyword>